<evidence type="ECO:0000313" key="9">
    <source>
        <dbReference type="EMBL" id="GGT64256.1"/>
    </source>
</evidence>
<feature type="domain" description="Thiamine pyrophosphate enzyme central" evidence="6">
    <location>
        <begin position="190"/>
        <end position="326"/>
    </location>
</feature>
<dbReference type="InterPro" id="IPR012001">
    <property type="entry name" value="Thiamin_PyroP_enz_TPP-bd_dom"/>
</dbReference>
<dbReference type="PANTHER" id="PTHR18968">
    <property type="entry name" value="THIAMINE PYROPHOSPHATE ENZYMES"/>
    <property type="match status" value="1"/>
</dbReference>
<dbReference type="Gene3D" id="3.40.50.970">
    <property type="match status" value="2"/>
</dbReference>
<comment type="similarity">
    <text evidence="2 4">Belongs to the TPP enzyme family.</text>
</comment>
<dbReference type="AlphaFoldDB" id="A0A918LWX0"/>
<dbReference type="PANTHER" id="PTHR18968:SF13">
    <property type="entry name" value="ACETOLACTATE SYNTHASE CATALYTIC SUBUNIT, MITOCHONDRIAL"/>
    <property type="match status" value="1"/>
</dbReference>
<dbReference type="Pfam" id="PF02775">
    <property type="entry name" value="TPP_enzyme_C"/>
    <property type="match status" value="1"/>
</dbReference>
<dbReference type="InterPro" id="IPR012000">
    <property type="entry name" value="Thiamin_PyroP_enz_cen_dom"/>
</dbReference>
<dbReference type="GO" id="GO:0050660">
    <property type="term" value="F:flavin adenine dinucleotide binding"/>
    <property type="evidence" value="ECO:0007669"/>
    <property type="project" value="TreeGrafter"/>
</dbReference>
<dbReference type="SUPFAM" id="SSF52518">
    <property type="entry name" value="Thiamin diphosphate-binding fold (THDP-binding)"/>
    <property type="match status" value="2"/>
</dbReference>
<dbReference type="EMBL" id="BMQQ01000047">
    <property type="protein sequence ID" value="GGT64256.1"/>
    <property type="molecule type" value="Genomic_DNA"/>
</dbReference>
<dbReference type="Proteomes" id="UP000619486">
    <property type="component" value="Unassembled WGS sequence"/>
</dbReference>
<reference evidence="9" key="1">
    <citation type="journal article" date="2014" name="Int. J. Syst. Evol. Microbiol.">
        <title>Complete genome sequence of Corynebacterium casei LMG S-19264T (=DSM 44701T), isolated from a smear-ripened cheese.</title>
        <authorList>
            <consortium name="US DOE Joint Genome Institute (JGI-PGF)"/>
            <person name="Walter F."/>
            <person name="Albersmeier A."/>
            <person name="Kalinowski J."/>
            <person name="Ruckert C."/>
        </authorList>
    </citation>
    <scope>NUCLEOTIDE SEQUENCE</scope>
    <source>
        <strain evidence="9">JCM 3172</strain>
    </source>
</reference>
<gene>
    <name evidence="9" type="primary">mdlC</name>
    <name evidence="9" type="ORF">GCM10014713_66730</name>
</gene>
<evidence type="ECO:0000259" key="7">
    <source>
        <dbReference type="Pfam" id="PF02775"/>
    </source>
</evidence>
<evidence type="ECO:0000259" key="8">
    <source>
        <dbReference type="Pfam" id="PF02776"/>
    </source>
</evidence>
<evidence type="ECO:0000256" key="1">
    <source>
        <dbReference type="ARBA" id="ARBA00001964"/>
    </source>
</evidence>
<dbReference type="GO" id="GO:0005948">
    <property type="term" value="C:acetolactate synthase complex"/>
    <property type="evidence" value="ECO:0007669"/>
    <property type="project" value="TreeGrafter"/>
</dbReference>
<dbReference type="Pfam" id="PF02776">
    <property type="entry name" value="TPP_enzyme_N"/>
    <property type="match status" value="1"/>
</dbReference>
<dbReference type="Pfam" id="PF00205">
    <property type="entry name" value="TPP_enzyme_M"/>
    <property type="match status" value="1"/>
</dbReference>
<dbReference type="GO" id="GO:0009099">
    <property type="term" value="P:L-valine biosynthetic process"/>
    <property type="evidence" value="ECO:0007669"/>
    <property type="project" value="TreeGrafter"/>
</dbReference>
<comment type="caution">
    <text evidence="9">The sequence shown here is derived from an EMBL/GenBank/DDBJ whole genome shotgun (WGS) entry which is preliminary data.</text>
</comment>
<evidence type="ECO:0000313" key="10">
    <source>
        <dbReference type="Proteomes" id="UP000619486"/>
    </source>
</evidence>
<name>A0A918LWX0_9ACTN</name>
<dbReference type="Gene3D" id="3.40.50.1220">
    <property type="entry name" value="TPP-binding domain"/>
    <property type="match status" value="1"/>
</dbReference>
<dbReference type="GO" id="GO:0000287">
    <property type="term" value="F:magnesium ion binding"/>
    <property type="evidence" value="ECO:0007669"/>
    <property type="project" value="InterPro"/>
</dbReference>
<dbReference type="GO" id="GO:0009097">
    <property type="term" value="P:isoleucine biosynthetic process"/>
    <property type="evidence" value="ECO:0007669"/>
    <property type="project" value="TreeGrafter"/>
</dbReference>
<reference evidence="9" key="2">
    <citation type="submission" date="2020-09" db="EMBL/GenBank/DDBJ databases">
        <authorList>
            <person name="Sun Q."/>
            <person name="Ohkuma M."/>
        </authorList>
    </citation>
    <scope>NUCLEOTIDE SEQUENCE</scope>
    <source>
        <strain evidence="9">JCM 3172</strain>
    </source>
</reference>
<dbReference type="GO" id="GO:0003984">
    <property type="term" value="F:acetolactate synthase activity"/>
    <property type="evidence" value="ECO:0007669"/>
    <property type="project" value="TreeGrafter"/>
</dbReference>
<protein>
    <submittedName>
        <fullName evidence="9">Benzoylformate decarboxylase</fullName>
    </submittedName>
</protein>
<accession>A0A918LWX0</accession>
<dbReference type="CDD" id="cd02002">
    <property type="entry name" value="TPP_BFDC"/>
    <property type="match status" value="1"/>
</dbReference>
<dbReference type="InterPro" id="IPR011766">
    <property type="entry name" value="TPP_enzyme_TPP-bd"/>
</dbReference>
<dbReference type="GO" id="GO:0030976">
    <property type="term" value="F:thiamine pyrophosphate binding"/>
    <property type="evidence" value="ECO:0007669"/>
    <property type="project" value="InterPro"/>
</dbReference>
<dbReference type="CDD" id="cd07035">
    <property type="entry name" value="TPP_PYR_POX_like"/>
    <property type="match status" value="1"/>
</dbReference>
<feature type="region of interest" description="Disordered" evidence="5">
    <location>
        <begin position="334"/>
        <end position="354"/>
    </location>
</feature>
<feature type="compositionally biased region" description="Low complexity" evidence="5">
    <location>
        <begin position="337"/>
        <end position="351"/>
    </location>
</feature>
<dbReference type="PROSITE" id="PS00187">
    <property type="entry name" value="TPP_ENZYMES"/>
    <property type="match status" value="1"/>
</dbReference>
<dbReference type="InterPro" id="IPR029061">
    <property type="entry name" value="THDP-binding"/>
</dbReference>
<evidence type="ECO:0000256" key="2">
    <source>
        <dbReference type="ARBA" id="ARBA00007812"/>
    </source>
</evidence>
<feature type="domain" description="Thiamine pyrophosphate enzyme TPP-binding" evidence="7">
    <location>
        <begin position="402"/>
        <end position="540"/>
    </location>
</feature>
<evidence type="ECO:0000256" key="3">
    <source>
        <dbReference type="ARBA" id="ARBA00023052"/>
    </source>
</evidence>
<dbReference type="SUPFAM" id="SSF52467">
    <property type="entry name" value="DHS-like NAD/FAD-binding domain"/>
    <property type="match status" value="1"/>
</dbReference>
<evidence type="ECO:0000259" key="6">
    <source>
        <dbReference type="Pfam" id="PF00205"/>
    </source>
</evidence>
<keyword evidence="10" id="KW-1185">Reference proteome</keyword>
<dbReference type="RefSeq" id="WP_189205413.1">
    <property type="nucleotide sequence ID" value="NZ_BMQQ01000047.1"/>
</dbReference>
<comment type="cofactor">
    <cofactor evidence="1">
        <name>thiamine diphosphate</name>
        <dbReference type="ChEBI" id="CHEBI:58937"/>
    </cofactor>
</comment>
<sequence>MSARPGNSALFEQLAADGITHMFGNPGTVEQGFLDLADGSPLTYVLALHESVALAMADGYARASQRPAVVQLHSGVGLGNGIGMLYQALRGGSPLVALVGEAGLAYDAMDAQMACDLVTMARPVTKYATRVVDPASLLRVLRRAVKIAMTPPRGPVAVVLPADVMEQHTLETALPTTVPALPTRPGSEQIRQAAKLLTEGERRLILIGDGVAASGAQAELRAVAELLGARVWGVNSSEVNFDTTHPLFAGNLPHMSGTDSARAVAGADSVLIVGTYLFPEVFPHRTSPFQQDVRSVHIDADPYEIAKNFPVDLPLAADPRLTLKALADELTRHTPDTAAATTRPTPAAAAGAGAGSRAGAGAGGMMGRFAAELAAQAPGGLTVFDEALTASPALTAQLPPRLPGTYFQTRGGSLGVGIPGALGIKLARPKDHVVGFSGDGGSMYTIQALWTAARYGIDAKFVICNNRRYKLLDLNIEEYWRARSIPRHAYPDAFDLSRPDIRFAELAGSLGVEGTRVEHPGQIEAAVTRMLTHDGPYLIDLITT</sequence>
<dbReference type="InterPro" id="IPR000399">
    <property type="entry name" value="TPP-bd_CS"/>
</dbReference>
<dbReference type="InterPro" id="IPR029035">
    <property type="entry name" value="DHS-like_NAD/FAD-binding_dom"/>
</dbReference>
<evidence type="ECO:0000256" key="5">
    <source>
        <dbReference type="SAM" id="MobiDB-lite"/>
    </source>
</evidence>
<proteinExistence type="inferred from homology"/>
<evidence type="ECO:0000256" key="4">
    <source>
        <dbReference type="RuleBase" id="RU362132"/>
    </source>
</evidence>
<organism evidence="9 10">
    <name type="scientific">Streptomyces purpureus</name>
    <dbReference type="NCBI Taxonomy" id="1951"/>
    <lineage>
        <taxon>Bacteria</taxon>
        <taxon>Bacillati</taxon>
        <taxon>Actinomycetota</taxon>
        <taxon>Actinomycetes</taxon>
        <taxon>Kitasatosporales</taxon>
        <taxon>Streptomycetaceae</taxon>
        <taxon>Streptomyces</taxon>
    </lineage>
</organism>
<dbReference type="InterPro" id="IPR045229">
    <property type="entry name" value="TPP_enz"/>
</dbReference>
<keyword evidence="3 4" id="KW-0786">Thiamine pyrophosphate</keyword>
<feature type="domain" description="Thiamine pyrophosphate enzyme N-terminal TPP-binding" evidence="8">
    <location>
        <begin position="7"/>
        <end position="116"/>
    </location>
</feature>